<evidence type="ECO:0000256" key="13">
    <source>
        <dbReference type="SAM" id="Phobius"/>
    </source>
</evidence>
<evidence type="ECO:0000256" key="11">
    <source>
        <dbReference type="ARBA" id="ARBA00023136"/>
    </source>
</evidence>
<evidence type="ECO:0000256" key="6">
    <source>
        <dbReference type="ARBA" id="ARBA00022449"/>
    </source>
</evidence>
<evidence type="ECO:0000313" key="15">
    <source>
        <dbReference type="Proteomes" id="UP001652431"/>
    </source>
</evidence>
<comment type="subcellular location">
    <subcellularLocation>
        <location evidence="2">Cell membrane</location>
        <topology evidence="2">Multi-pass membrane protein</topology>
    </subcellularLocation>
</comment>
<sequence length="447" mass="48865">MDEQMELFSNKALKEMIVPLFLEQLLIMLVGLADTLVVSYAGEAAVSGVSLVNQFNTIFIYLFTALASGGAVVISQYIGRKAMDAAGESASQLLLFSVIFSALVSALVLIGNEGMLRLMFGKVESDVMQACITYLRISAYSYPALAVYNAGAALFRSMGKTSVTMYLSVASNIINVIGNLIGVFVLHAGVAGVAWPSLIARTFSAGVITVLCFRRKNDVFYAEKWIFQWNGELMRNILRIAIPNGLENGVFQLVKVALSSMVALFGTYQIAANGVAQSIWSLAALAGVAMGPVFITVIGQCMGNRDIQAAEVYFQKLTKITLVLSSVWNLLIFLLTPLFMRFYALEPDTKQLVIWLVLIHNLFNAIAYPFSGALSNGLRAAGDVKFTMYVSVISTIAVRLLLSWLLGVILQMGVIGIAIAMVSDWIIRAIIFFWRQKSGKWKTFQVI</sequence>
<dbReference type="NCBIfam" id="TIGR00797">
    <property type="entry name" value="matE"/>
    <property type="match status" value="1"/>
</dbReference>
<evidence type="ECO:0000256" key="2">
    <source>
        <dbReference type="ARBA" id="ARBA00004651"/>
    </source>
</evidence>
<dbReference type="EMBL" id="JAOQJU010000026">
    <property type="protein sequence ID" value="MCU6687767.1"/>
    <property type="molecule type" value="Genomic_DNA"/>
</dbReference>
<feature type="transmembrane region" description="Helical" evidence="13">
    <location>
        <begin position="20"/>
        <end position="38"/>
    </location>
</feature>
<comment type="similarity">
    <text evidence="3">Belongs to the multi antimicrobial extrusion (MATE) (TC 2.A.66.1) family.</text>
</comment>
<dbReference type="PIRSF" id="PIRSF006603">
    <property type="entry name" value="DinF"/>
    <property type="match status" value="1"/>
</dbReference>
<evidence type="ECO:0000256" key="10">
    <source>
        <dbReference type="ARBA" id="ARBA00023065"/>
    </source>
</evidence>
<evidence type="ECO:0000256" key="3">
    <source>
        <dbReference type="ARBA" id="ARBA00010199"/>
    </source>
</evidence>
<evidence type="ECO:0000256" key="12">
    <source>
        <dbReference type="ARBA" id="ARBA00031636"/>
    </source>
</evidence>
<dbReference type="InterPro" id="IPR048279">
    <property type="entry name" value="MdtK-like"/>
</dbReference>
<evidence type="ECO:0000256" key="9">
    <source>
        <dbReference type="ARBA" id="ARBA00022989"/>
    </source>
</evidence>
<gene>
    <name evidence="14" type="ORF">OCV99_14760</name>
</gene>
<keyword evidence="10" id="KW-0406">Ion transport</keyword>
<accession>A0ABT2RQS4</accession>
<comment type="function">
    <text evidence="1">Multidrug efflux pump.</text>
</comment>
<keyword evidence="15" id="KW-1185">Reference proteome</keyword>
<keyword evidence="9 13" id="KW-1133">Transmembrane helix</keyword>
<keyword evidence="7" id="KW-1003">Cell membrane</keyword>
<dbReference type="PANTHER" id="PTHR43298">
    <property type="entry name" value="MULTIDRUG RESISTANCE PROTEIN NORM-RELATED"/>
    <property type="match status" value="1"/>
</dbReference>
<proteinExistence type="inferred from homology"/>
<feature type="transmembrane region" description="Helical" evidence="13">
    <location>
        <begin position="352"/>
        <end position="374"/>
    </location>
</feature>
<feature type="transmembrane region" description="Helical" evidence="13">
    <location>
        <begin position="163"/>
        <end position="187"/>
    </location>
</feature>
<evidence type="ECO:0000256" key="1">
    <source>
        <dbReference type="ARBA" id="ARBA00003408"/>
    </source>
</evidence>
<organism evidence="14 15">
    <name type="scientific">Dorea acetigenes</name>
    <dbReference type="NCBI Taxonomy" id="2981787"/>
    <lineage>
        <taxon>Bacteria</taxon>
        <taxon>Bacillati</taxon>
        <taxon>Bacillota</taxon>
        <taxon>Clostridia</taxon>
        <taxon>Lachnospirales</taxon>
        <taxon>Lachnospiraceae</taxon>
        <taxon>Dorea</taxon>
    </lineage>
</organism>
<feature type="transmembrane region" description="Helical" evidence="13">
    <location>
        <begin position="412"/>
        <end position="434"/>
    </location>
</feature>
<dbReference type="RefSeq" id="WP_158371587.1">
    <property type="nucleotide sequence ID" value="NZ_JAOQJU010000026.1"/>
</dbReference>
<dbReference type="InterPro" id="IPR002528">
    <property type="entry name" value="MATE_fam"/>
</dbReference>
<keyword evidence="5" id="KW-0813">Transport</keyword>
<comment type="caution">
    <text evidence="14">The sequence shown here is derived from an EMBL/GenBank/DDBJ whole genome shotgun (WGS) entry which is preliminary data.</text>
</comment>
<feature type="transmembrane region" description="Helical" evidence="13">
    <location>
        <begin position="193"/>
        <end position="213"/>
    </location>
</feature>
<evidence type="ECO:0000256" key="5">
    <source>
        <dbReference type="ARBA" id="ARBA00022448"/>
    </source>
</evidence>
<dbReference type="Proteomes" id="UP001652431">
    <property type="component" value="Unassembled WGS sequence"/>
</dbReference>
<name>A0ABT2RQS4_9FIRM</name>
<feature type="transmembrane region" description="Helical" evidence="13">
    <location>
        <begin position="132"/>
        <end position="151"/>
    </location>
</feature>
<feature type="transmembrane region" description="Helical" evidence="13">
    <location>
        <begin position="253"/>
        <end position="272"/>
    </location>
</feature>
<evidence type="ECO:0000256" key="4">
    <source>
        <dbReference type="ARBA" id="ARBA00020268"/>
    </source>
</evidence>
<keyword evidence="8 13" id="KW-0812">Transmembrane</keyword>
<evidence type="ECO:0000256" key="8">
    <source>
        <dbReference type="ARBA" id="ARBA00022692"/>
    </source>
</evidence>
<feature type="transmembrane region" description="Helical" evidence="13">
    <location>
        <begin position="386"/>
        <end position="406"/>
    </location>
</feature>
<dbReference type="InterPro" id="IPR050222">
    <property type="entry name" value="MATE_MdtK"/>
</dbReference>
<feature type="transmembrane region" description="Helical" evidence="13">
    <location>
        <begin position="90"/>
        <end position="112"/>
    </location>
</feature>
<feature type="transmembrane region" description="Helical" evidence="13">
    <location>
        <begin position="58"/>
        <end position="78"/>
    </location>
</feature>
<evidence type="ECO:0000256" key="7">
    <source>
        <dbReference type="ARBA" id="ARBA00022475"/>
    </source>
</evidence>
<reference evidence="14 15" key="1">
    <citation type="journal article" date="2021" name="ISME Commun">
        <title>Automated analysis of genomic sequences facilitates high-throughput and comprehensive description of bacteria.</title>
        <authorList>
            <person name="Hitch T.C.A."/>
        </authorList>
    </citation>
    <scope>NUCLEOTIDE SEQUENCE [LARGE SCALE GENOMIC DNA]</scope>
    <source>
        <strain evidence="14 15">Sanger_03</strain>
    </source>
</reference>
<feature type="transmembrane region" description="Helical" evidence="13">
    <location>
        <begin position="320"/>
        <end position="340"/>
    </location>
</feature>
<dbReference type="PANTHER" id="PTHR43298:SF2">
    <property type="entry name" value="FMN_FAD EXPORTER YEEO-RELATED"/>
    <property type="match status" value="1"/>
</dbReference>
<protein>
    <recommendedName>
        <fullName evidence="4">Probable multidrug resistance protein NorM</fullName>
    </recommendedName>
    <alternativeName>
        <fullName evidence="12">Multidrug-efflux transporter</fullName>
    </alternativeName>
</protein>
<keyword evidence="11 13" id="KW-0472">Membrane</keyword>
<feature type="transmembrane region" description="Helical" evidence="13">
    <location>
        <begin position="278"/>
        <end position="299"/>
    </location>
</feature>
<evidence type="ECO:0000313" key="14">
    <source>
        <dbReference type="EMBL" id="MCU6687767.1"/>
    </source>
</evidence>
<keyword evidence="6" id="KW-0050">Antiport</keyword>
<dbReference type="Pfam" id="PF01554">
    <property type="entry name" value="MatE"/>
    <property type="match status" value="2"/>
</dbReference>